<dbReference type="PROSITE" id="PS50103">
    <property type="entry name" value="ZF_C3H1"/>
    <property type="match status" value="1"/>
</dbReference>
<dbReference type="Proteomes" id="UP000291116">
    <property type="component" value="Unassembled WGS sequence"/>
</dbReference>
<feature type="region of interest" description="Disordered" evidence="5">
    <location>
        <begin position="197"/>
        <end position="365"/>
    </location>
</feature>
<dbReference type="InterPro" id="IPR000571">
    <property type="entry name" value="Znf_CCCH"/>
</dbReference>
<dbReference type="Gene3D" id="4.10.1000.10">
    <property type="entry name" value="Zinc finger, CCCH-type"/>
    <property type="match status" value="1"/>
</dbReference>
<feature type="domain" description="C3H1-type" evidence="6">
    <location>
        <begin position="173"/>
        <end position="201"/>
    </location>
</feature>
<proteinExistence type="predicted"/>
<name>A0A448ZE16_9STRA</name>
<gene>
    <name evidence="7" type="ORF">PSNMU_V1.4_AUG-EV-PASAV3_0071520</name>
</gene>
<accession>A0A448ZE16</accession>
<dbReference type="EMBL" id="CAACVS010000269">
    <property type="protein sequence ID" value="VEU40264.1"/>
    <property type="molecule type" value="Genomic_DNA"/>
</dbReference>
<keyword evidence="3 4" id="KW-0862">Zinc</keyword>
<dbReference type="SUPFAM" id="SSF57756">
    <property type="entry name" value="Retrovirus zinc finger-like domains"/>
    <property type="match status" value="1"/>
</dbReference>
<dbReference type="InterPro" id="IPR036875">
    <property type="entry name" value="Znf_CCHC_sf"/>
</dbReference>
<evidence type="ECO:0000259" key="6">
    <source>
        <dbReference type="PROSITE" id="PS50103"/>
    </source>
</evidence>
<evidence type="ECO:0000256" key="2">
    <source>
        <dbReference type="ARBA" id="ARBA00022771"/>
    </source>
</evidence>
<feature type="zinc finger region" description="C3H1-type" evidence="4">
    <location>
        <begin position="173"/>
        <end position="201"/>
    </location>
</feature>
<dbReference type="Pfam" id="PF13696">
    <property type="entry name" value="zf-CCHC_2"/>
    <property type="match status" value="1"/>
</dbReference>
<evidence type="ECO:0000256" key="3">
    <source>
        <dbReference type="ARBA" id="ARBA00022833"/>
    </source>
</evidence>
<dbReference type="Pfam" id="PF00642">
    <property type="entry name" value="zf-CCCH"/>
    <property type="match status" value="1"/>
</dbReference>
<keyword evidence="2 4" id="KW-0863">Zinc-finger</keyword>
<dbReference type="SMART" id="SM00356">
    <property type="entry name" value="ZnF_C3H1"/>
    <property type="match status" value="1"/>
</dbReference>
<dbReference type="SUPFAM" id="SSF90229">
    <property type="entry name" value="CCCH zinc finger"/>
    <property type="match status" value="1"/>
</dbReference>
<feature type="compositionally biased region" description="Low complexity" evidence="5">
    <location>
        <begin position="345"/>
        <end position="359"/>
    </location>
</feature>
<dbReference type="Gene3D" id="4.10.60.10">
    <property type="entry name" value="Zinc finger, CCHC-type"/>
    <property type="match status" value="1"/>
</dbReference>
<dbReference type="InterPro" id="IPR025829">
    <property type="entry name" value="Zn_knuckle_CX2CX3GHX4C"/>
</dbReference>
<dbReference type="InterPro" id="IPR036855">
    <property type="entry name" value="Znf_CCCH_sf"/>
</dbReference>
<evidence type="ECO:0000313" key="7">
    <source>
        <dbReference type="EMBL" id="VEU40264.1"/>
    </source>
</evidence>
<feature type="compositionally biased region" description="Basic residues" evidence="5">
    <location>
        <begin position="49"/>
        <end position="59"/>
    </location>
</feature>
<feature type="compositionally biased region" description="Acidic residues" evidence="5">
    <location>
        <begin position="310"/>
        <end position="320"/>
    </location>
</feature>
<dbReference type="GO" id="GO:0008270">
    <property type="term" value="F:zinc ion binding"/>
    <property type="evidence" value="ECO:0007669"/>
    <property type="project" value="UniProtKB-KW"/>
</dbReference>
<dbReference type="OrthoDB" id="250836at2759"/>
<reference evidence="7 8" key="1">
    <citation type="submission" date="2019-01" db="EMBL/GenBank/DDBJ databases">
        <authorList>
            <person name="Ferrante I. M."/>
        </authorList>
    </citation>
    <scope>NUCLEOTIDE SEQUENCE [LARGE SCALE GENOMIC DNA]</scope>
    <source>
        <strain evidence="7 8">B856</strain>
    </source>
</reference>
<evidence type="ECO:0000256" key="4">
    <source>
        <dbReference type="PROSITE-ProRule" id="PRU00723"/>
    </source>
</evidence>
<feature type="compositionally biased region" description="Low complexity" evidence="5">
    <location>
        <begin position="105"/>
        <end position="126"/>
    </location>
</feature>
<feature type="compositionally biased region" description="Basic and acidic residues" evidence="5">
    <location>
        <begin position="321"/>
        <end position="339"/>
    </location>
</feature>
<dbReference type="GO" id="GO:0003676">
    <property type="term" value="F:nucleic acid binding"/>
    <property type="evidence" value="ECO:0007669"/>
    <property type="project" value="InterPro"/>
</dbReference>
<sequence>MPAFVCEPASSNSNSGNKPAKKLSVPPDGYVCKLCHTKGHWIQQCPEKPKHKTKKKKNPNHVYRPGIDPSKEDIERARALQKLTPPMCFCRVRSRLKKVKRSFANSNAGSSSSKNNNTDDYYDNGNASHSYREPDYERSRAIGNYFFFCSKPRGDPTQCRFARPVEDHESITPRSRRVCAFFQKHGSCRKGDACAFSHETIGGGHGNETGKRKRSGECATASSDPPVTGGDSKKQKQDGKDHGSVASSSSSSSDDEAETDANKTAAAAIPTNDDSESSSSDSDSSDGDKTKVTTTVKSAQAAAIERSSDSDSDSSDSDSSDSDRGRCEDKAKATGETRTKTRLKSTSPSGSSSSSSSSESDSDSD</sequence>
<evidence type="ECO:0000256" key="1">
    <source>
        <dbReference type="ARBA" id="ARBA00022723"/>
    </source>
</evidence>
<keyword evidence="8" id="KW-1185">Reference proteome</keyword>
<evidence type="ECO:0000256" key="5">
    <source>
        <dbReference type="SAM" id="MobiDB-lite"/>
    </source>
</evidence>
<keyword evidence="1 4" id="KW-0479">Metal-binding</keyword>
<evidence type="ECO:0000313" key="8">
    <source>
        <dbReference type="Proteomes" id="UP000291116"/>
    </source>
</evidence>
<feature type="region of interest" description="Disordered" evidence="5">
    <location>
        <begin position="1"/>
        <end position="23"/>
    </location>
</feature>
<dbReference type="AlphaFoldDB" id="A0A448ZE16"/>
<feature type="region of interest" description="Disordered" evidence="5">
    <location>
        <begin position="102"/>
        <end position="135"/>
    </location>
</feature>
<protein>
    <recommendedName>
        <fullName evidence="6">C3H1-type domain-containing protein</fullName>
    </recommendedName>
</protein>
<feature type="region of interest" description="Disordered" evidence="5">
    <location>
        <begin position="46"/>
        <end position="70"/>
    </location>
</feature>
<organism evidence="7 8">
    <name type="scientific">Pseudo-nitzschia multistriata</name>
    <dbReference type="NCBI Taxonomy" id="183589"/>
    <lineage>
        <taxon>Eukaryota</taxon>
        <taxon>Sar</taxon>
        <taxon>Stramenopiles</taxon>
        <taxon>Ochrophyta</taxon>
        <taxon>Bacillariophyta</taxon>
        <taxon>Bacillariophyceae</taxon>
        <taxon>Bacillariophycidae</taxon>
        <taxon>Bacillariales</taxon>
        <taxon>Bacillariaceae</taxon>
        <taxon>Pseudo-nitzschia</taxon>
    </lineage>
</organism>
<feature type="compositionally biased region" description="Basic and acidic residues" evidence="5">
    <location>
        <begin position="231"/>
        <end position="243"/>
    </location>
</feature>